<feature type="coiled-coil region" evidence="1">
    <location>
        <begin position="92"/>
        <end position="119"/>
    </location>
</feature>
<evidence type="ECO:0000256" key="2">
    <source>
        <dbReference type="SAM" id="MobiDB-lite"/>
    </source>
</evidence>
<dbReference type="EMBL" id="JARKIF010000003">
    <property type="protein sequence ID" value="KAJ7644029.1"/>
    <property type="molecule type" value="Genomic_DNA"/>
</dbReference>
<comment type="caution">
    <text evidence="3">The sequence shown here is derived from an EMBL/GenBank/DDBJ whole genome shotgun (WGS) entry which is preliminary data.</text>
</comment>
<gene>
    <name evidence="3" type="ORF">FB45DRAFT_896717</name>
</gene>
<dbReference type="AlphaFoldDB" id="A0AAD7FX19"/>
<keyword evidence="4" id="KW-1185">Reference proteome</keyword>
<accession>A0AAD7FX19</accession>
<dbReference type="Proteomes" id="UP001221142">
    <property type="component" value="Unassembled WGS sequence"/>
</dbReference>
<protein>
    <submittedName>
        <fullName evidence="3">Uncharacterized protein</fullName>
    </submittedName>
</protein>
<evidence type="ECO:0000313" key="3">
    <source>
        <dbReference type="EMBL" id="KAJ7644029.1"/>
    </source>
</evidence>
<evidence type="ECO:0000256" key="1">
    <source>
        <dbReference type="SAM" id="Coils"/>
    </source>
</evidence>
<feature type="region of interest" description="Disordered" evidence="2">
    <location>
        <begin position="291"/>
        <end position="311"/>
    </location>
</feature>
<organism evidence="3 4">
    <name type="scientific">Roridomyces roridus</name>
    <dbReference type="NCBI Taxonomy" id="1738132"/>
    <lineage>
        <taxon>Eukaryota</taxon>
        <taxon>Fungi</taxon>
        <taxon>Dikarya</taxon>
        <taxon>Basidiomycota</taxon>
        <taxon>Agaricomycotina</taxon>
        <taxon>Agaricomycetes</taxon>
        <taxon>Agaricomycetidae</taxon>
        <taxon>Agaricales</taxon>
        <taxon>Marasmiineae</taxon>
        <taxon>Mycenaceae</taxon>
        <taxon>Roridomyces</taxon>
    </lineage>
</organism>
<dbReference type="PANTHER" id="PTHR39472">
    <property type="entry name" value="EXPRESSED PROTEIN"/>
    <property type="match status" value="1"/>
</dbReference>
<sequence length="311" mass="35236">MEEILYPPMTILDGSEQDPNLTKLWALITELSEQLNHNRDVSAGIYQQAGGIKTQAVHSQTGFVLRRFNLDKSKEVYDAELERMNGTMIMENIALQHDNKQLNTLIREYEQTLETLMNTFRNRAKDVQERELALSREYESLLLARQEECDTHDLGSSTIVYESLRRMAYGLRQLLRAQGGEPSEPEPLPEPEPEAEPAPLGVEDREPWTTLAAREPWTASSVTGADHAMEREIELARLEAENQELRQLLGIAPPPPPPRGNGNGEEMEHVAAYGRRPFEPPLALSAFGVPRRQVGISQPVNSQRRLRREPL</sequence>
<feature type="compositionally biased region" description="Acidic residues" evidence="2">
    <location>
        <begin position="183"/>
        <end position="195"/>
    </location>
</feature>
<keyword evidence="1" id="KW-0175">Coiled coil</keyword>
<evidence type="ECO:0000313" key="4">
    <source>
        <dbReference type="Proteomes" id="UP001221142"/>
    </source>
</evidence>
<feature type="region of interest" description="Disordered" evidence="2">
    <location>
        <begin position="249"/>
        <end position="273"/>
    </location>
</feature>
<reference evidence="3" key="1">
    <citation type="submission" date="2023-03" db="EMBL/GenBank/DDBJ databases">
        <title>Massive genome expansion in bonnet fungi (Mycena s.s.) driven by repeated elements and novel gene families across ecological guilds.</title>
        <authorList>
            <consortium name="Lawrence Berkeley National Laboratory"/>
            <person name="Harder C.B."/>
            <person name="Miyauchi S."/>
            <person name="Viragh M."/>
            <person name="Kuo A."/>
            <person name="Thoen E."/>
            <person name="Andreopoulos B."/>
            <person name="Lu D."/>
            <person name="Skrede I."/>
            <person name="Drula E."/>
            <person name="Henrissat B."/>
            <person name="Morin E."/>
            <person name="Kohler A."/>
            <person name="Barry K."/>
            <person name="LaButti K."/>
            <person name="Morin E."/>
            <person name="Salamov A."/>
            <person name="Lipzen A."/>
            <person name="Mereny Z."/>
            <person name="Hegedus B."/>
            <person name="Baldrian P."/>
            <person name="Stursova M."/>
            <person name="Weitz H."/>
            <person name="Taylor A."/>
            <person name="Grigoriev I.V."/>
            <person name="Nagy L.G."/>
            <person name="Martin F."/>
            <person name="Kauserud H."/>
        </authorList>
    </citation>
    <scope>NUCLEOTIDE SEQUENCE</scope>
    <source>
        <strain evidence="3">9284</strain>
    </source>
</reference>
<dbReference type="PANTHER" id="PTHR39472:SF1">
    <property type="entry name" value="EXPRESSED PROTEIN"/>
    <property type="match status" value="1"/>
</dbReference>
<feature type="region of interest" description="Disordered" evidence="2">
    <location>
        <begin position="178"/>
        <end position="201"/>
    </location>
</feature>
<proteinExistence type="predicted"/>
<name>A0AAD7FX19_9AGAR</name>